<dbReference type="EMBL" id="JACEEZ010007247">
    <property type="protein sequence ID" value="KAG0724195.1"/>
    <property type="molecule type" value="Genomic_DNA"/>
</dbReference>
<evidence type="ECO:0000313" key="1">
    <source>
        <dbReference type="EMBL" id="KAG0724195.1"/>
    </source>
</evidence>
<protein>
    <submittedName>
        <fullName evidence="1">Uncharacterized protein</fullName>
    </submittedName>
</protein>
<evidence type="ECO:0000313" key="2">
    <source>
        <dbReference type="Proteomes" id="UP000770661"/>
    </source>
</evidence>
<dbReference type="AlphaFoldDB" id="A0A8J4YA67"/>
<dbReference type="Proteomes" id="UP000770661">
    <property type="component" value="Unassembled WGS sequence"/>
</dbReference>
<reference evidence="1" key="1">
    <citation type="submission" date="2020-07" db="EMBL/GenBank/DDBJ databases">
        <title>The High-quality genome of the commercially important snow crab, Chionoecetes opilio.</title>
        <authorList>
            <person name="Jeong J.-H."/>
            <person name="Ryu S."/>
        </authorList>
    </citation>
    <scope>NUCLEOTIDE SEQUENCE</scope>
    <source>
        <strain evidence="1">MADBK_172401_WGS</strain>
        <tissue evidence="1">Digestive gland</tissue>
    </source>
</reference>
<comment type="caution">
    <text evidence="1">The sequence shown here is derived from an EMBL/GenBank/DDBJ whole genome shotgun (WGS) entry which is preliminary data.</text>
</comment>
<organism evidence="1 2">
    <name type="scientific">Chionoecetes opilio</name>
    <name type="common">Atlantic snow crab</name>
    <name type="synonym">Cancer opilio</name>
    <dbReference type="NCBI Taxonomy" id="41210"/>
    <lineage>
        <taxon>Eukaryota</taxon>
        <taxon>Metazoa</taxon>
        <taxon>Ecdysozoa</taxon>
        <taxon>Arthropoda</taxon>
        <taxon>Crustacea</taxon>
        <taxon>Multicrustacea</taxon>
        <taxon>Malacostraca</taxon>
        <taxon>Eumalacostraca</taxon>
        <taxon>Eucarida</taxon>
        <taxon>Decapoda</taxon>
        <taxon>Pleocyemata</taxon>
        <taxon>Brachyura</taxon>
        <taxon>Eubrachyura</taxon>
        <taxon>Majoidea</taxon>
        <taxon>Majidae</taxon>
        <taxon>Chionoecetes</taxon>
    </lineage>
</organism>
<accession>A0A8J4YA67</accession>
<gene>
    <name evidence="1" type="ORF">GWK47_041135</name>
</gene>
<sequence>MATLVPYAHKPAPHNNSYKNCFKSHGIASDYKYYFYYNQQLQATIRWRERQQHFMQRTIRSSQVDPIKHVADPHRAAQTETSRISPHSRYQRSSCNCPALHNGSPRRLYYIRQSWQLITLVPQPLAFAFGAQFFAAGT</sequence>
<proteinExistence type="predicted"/>
<keyword evidence="2" id="KW-1185">Reference proteome</keyword>
<name>A0A8J4YA67_CHIOP</name>